<evidence type="ECO:0000256" key="1">
    <source>
        <dbReference type="ARBA" id="ARBA00004604"/>
    </source>
</evidence>
<keyword evidence="6" id="KW-0805">Transcription regulation</keyword>
<feature type="region of interest" description="Disordered" evidence="10">
    <location>
        <begin position="137"/>
        <end position="159"/>
    </location>
</feature>
<evidence type="ECO:0000256" key="5">
    <source>
        <dbReference type="ARBA" id="ARBA00022833"/>
    </source>
</evidence>
<evidence type="ECO:0000256" key="8">
    <source>
        <dbReference type="ARBA" id="ARBA00023163"/>
    </source>
</evidence>
<comment type="subcellular location">
    <subcellularLocation>
        <location evidence="1">Nucleus</location>
        <location evidence="1">Nucleolus</location>
    </subcellularLocation>
</comment>
<sequence>MAANDITCNVCDGTDFFIEAGHYYCTECRTQSQDIIEQVFDVPEETTAARPTSSKRIRKKKKIEDQLTSWECYNYILLGLVNELIELGADSKLKRVVHILWFKYLKKLEVISDKPGETPKLSAINSRKNAEILYGRVRKKRRSSRSPSPASTTDTSITDASILRREKAKQRRSMIVAQYDELSNTMQSEDVSLHNQSLISLRSGSDSSKTKEEKYLRYNEGSKKELLKIMTKHHLKAHCRDVDSLLDCHKVSYKTLTHKFAHGYEVLSRSKIYALLYLGLLINKDKIQLADLLRFIREGNLSFHSVRHFFPEEYEGRIASIKSWNSANTLLCHFRLREIAADIAKHLKITKYIPRQNLAELCRRYCTELNLPDEVWGYTLNLMSKALPKMHVTEQSSIMPNYEGRTMCFIMFFLKLILGLDEVTEDRFSSYAENINNSNIVENKMFIWKDWIHYINYRKLVLMQHHFPTKYLYDYKNVGNQNISIDFLNEQNSKHEIDQNLTREAEVLKQLLERLKDNQPLPRQALQFMPTFTPFRDYTKTLLASTIPQENNYLLDVLSLDFNDYSFNFLINPIFYLEQLSKDGKVGVKHRGANNNLKIVRIPNPKVDRESWRRVVKRSVHVKISKKAICNNNKKDSMSHLRKSDVFLKNIKEINSKKLIKNFEQRNMKLYTKNLKRLLANHRNEREYSQAQLENSQEEIATQESENLEEPTTSRTSQKATGFSQEYSFVAGSQNSQSAREHLNGANTKLSQDTNQSSQSIEENMSHIHYNPFDRYCLMNVSNISKEEFREFITRMPNSFRLLLNECSRITEQDPWELFNEFQNVEIYLCYVAQFTKGITNRYNIVNNDLKRFISRAKKIW</sequence>
<protein>
    <recommendedName>
        <fullName evidence="11">Rrn7/TAF1B C-terminal cyclin domain-containing protein</fullName>
    </recommendedName>
</protein>
<proteinExistence type="inferred from homology"/>
<dbReference type="InterPro" id="IPR048538">
    <property type="entry name" value="Rrn7_cyclin_C"/>
</dbReference>
<dbReference type="GO" id="GO:0005668">
    <property type="term" value="C:RNA polymerase transcription factor SL1 complex"/>
    <property type="evidence" value="ECO:0007669"/>
    <property type="project" value="TreeGrafter"/>
</dbReference>
<evidence type="ECO:0000256" key="10">
    <source>
        <dbReference type="SAM" id="MobiDB-lite"/>
    </source>
</evidence>
<feature type="compositionally biased region" description="Polar residues" evidence="10">
    <location>
        <begin position="689"/>
        <end position="721"/>
    </location>
</feature>
<evidence type="ECO:0000256" key="4">
    <source>
        <dbReference type="ARBA" id="ARBA00022771"/>
    </source>
</evidence>
<name>A0A8K0D1E6_IGNLU</name>
<dbReference type="Proteomes" id="UP000801492">
    <property type="component" value="Unassembled WGS sequence"/>
</dbReference>
<organism evidence="12 13">
    <name type="scientific">Ignelater luminosus</name>
    <name type="common">Cucubano</name>
    <name type="synonym">Pyrophorus luminosus</name>
    <dbReference type="NCBI Taxonomy" id="2038154"/>
    <lineage>
        <taxon>Eukaryota</taxon>
        <taxon>Metazoa</taxon>
        <taxon>Ecdysozoa</taxon>
        <taxon>Arthropoda</taxon>
        <taxon>Hexapoda</taxon>
        <taxon>Insecta</taxon>
        <taxon>Pterygota</taxon>
        <taxon>Neoptera</taxon>
        <taxon>Endopterygota</taxon>
        <taxon>Coleoptera</taxon>
        <taxon>Polyphaga</taxon>
        <taxon>Elateriformia</taxon>
        <taxon>Elateroidea</taxon>
        <taxon>Elateridae</taxon>
        <taxon>Agrypninae</taxon>
        <taxon>Pyrophorini</taxon>
        <taxon>Ignelater</taxon>
    </lineage>
</organism>
<feature type="region of interest" description="Disordered" evidence="10">
    <location>
        <begin position="734"/>
        <end position="761"/>
    </location>
</feature>
<evidence type="ECO:0000256" key="7">
    <source>
        <dbReference type="ARBA" id="ARBA00023125"/>
    </source>
</evidence>
<dbReference type="EMBL" id="VTPC01004018">
    <property type="protein sequence ID" value="KAF2897605.1"/>
    <property type="molecule type" value="Genomic_DNA"/>
</dbReference>
<keyword evidence="7" id="KW-0238">DNA-binding</keyword>
<evidence type="ECO:0000259" key="11">
    <source>
        <dbReference type="Pfam" id="PF20645"/>
    </source>
</evidence>
<reference evidence="12" key="1">
    <citation type="submission" date="2019-08" db="EMBL/GenBank/DDBJ databases">
        <title>The genome of the North American firefly Photinus pyralis.</title>
        <authorList>
            <consortium name="Photinus pyralis genome working group"/>
            <person name="Fallon T.R."/>
            <person name="Sander Lower S.E."/>
            <person name="Weng J.-K."/>
        </authorList>
    </citation>
    <scope>NUCLEOTIDE SEQUENCE</scope>
    <source>
        <strain evidence="12">TRF0915ILg1</strain>
        <tissue evidence="12">Whole body</tissue>
    </source>
</reference>
<dbReference type="GO" id="GO:0008270">
    <property type="term" value="F:zinc ion binding"/>
    <property type="evidence" value="ECO:0007669"/>
    <property type="project" value="UniProtKB-KW"/>
</dbReference>
<dbReference type="AlphaFoldDB" id="A0A8K0D1E6"/>
<feature type="domain" description="Rrn7/TAF1B C-terminal cyclin" evidence="11">
    <location>
        <begin position="341"/>
        <end position="460"/>
    </location>
</feature>
<evidence type="ECO:0000256" key="2">
    <source>
        <dbReference type="ARBA" id="ARBA00006899"/>
    </source>
</evidence>
<feature type="region of interest" description="Disordered" evidence="10">
    <location>
        <begin position="688"/>
        <end position="721"/>
    </location>
</feature>
<keyword evidence="3" id="KW-0479">Metal-binding</keyword>
<keyword evidence="5" id="KW-0862">Zinc</keyword>
<dbReference type="OrthoDB" id="10069252at2759"/>
<comment type="similarity">
    <text evidence="2">Belongs to the RRN7/TAF1B family.</text>
</comment>
<accession>A0A8K0D1E6</accession>
<feature type="compositionally biased region" description="Polar residues" evidence="10">
    <location>
        <begin position="745"/>
        <end position="761"/>
    </location>
</feature>
<keyword evidence="13" id="KW-1185">Reference proteome</keyword>
<evidence type="ECO:0000313" key="13">
    <source>
        <dbReference type="Proteomes" id="UP000801492"/>
    </source>
</evidence>
<dbReference type="GO" id="GO:0070860">
    <property type="term" value="C:RNA polymerase I core factor complex"/>
    <property type="evidence" value="ECO:0007669"/>
    <property type="project" value="InterPro"/>
</dbReference>
<dbReference type="GO" id="GO:0042790">
    <property type="term" value="P:nucleolar large rRNA transcription by RNA polymerase I"/>
    <property type="evidence" value="ECO:0007669"/>
    <property type="project" value="TreeGrafter"/>
</dbReference>
<evidence type="ECO:0000256" key="9">
    <source>
        <dbReference type="ARBA" id="ARBA00023242"/>
    </source>
</evidence>
<dbReference type="Pfam" id="PF20645">
    <property type="entry name" value="Rrn7_cyclin_C"/>
    <property type="match status" value="1"/>
</dbReference>
<feature type="compositionally biased region" description="Low complexity" evidence="10">
    <location>
        <begin position="145"/>
        <end position="159"/>
    </location>
</feature>
<evidence type="ECO:0000313" key="12">
    <source>
        <dbReference type="EMBL" id="KAF2897605.1"/>
    </source>
</evidence>
<keyword evidence="9" id="KW-0539">Nucleus</keyword>
<keyword evidence="4" id="KW-0863">Zinc-finger</keyword>
<dbReference type="PANTHER" id="PTHR31576:SF2">
    <property type="entry name" value="TATA BOX-BINDING PROTEIN-ASSOCIATED FACTOR RNA POLYMERASE I SUBUNIT B"/>
    <property type="match status" value="1"/>
</dbReference>
<dbReference type="PANTHER" id="PTHR31576">
    <property type="entry name" value="TATA BOX-BINDING PROTEIN-ASSOCIATED FACTOR RNA POLYMERASE I SUBUNIT B"/>
    <property type="match status" value="1"/>
</dbReference>
<dbReference type="InterPro" id="IPR033599">
    <property type="entry name" value="TAF1B/Rrn7"/>
</dbReference>
<gene>
    <name evidence="12" type="ORF">ILUMI_08574</name>
</gene>
<evidence type="ECO:0000256" key="3">
    <source>
        <dbReference type="ARBA" id="ARBA00022723"/>
    </source>
</evidence>
<dbReference type="GO" id="GO:0001164">
    <property type="term" value="F:RNA polymerase I core promoter sequence-specific DNA binding"/>
    <property type="evidence" value="ECO:0007669"/>
    <property type="project" value="InterPro"/>
</dbReference>
<comment type="caution">
    <text evidence="12">The sequence shown here is derived from an EMBL/GenBank/DDBJ whole genome shotgun (WGS) entry which is preliminary data.</text>
</comment>
<keyword evidence="8" id="KW-0804">Transcription</keyword>
<evidence type="ECO:0000256" key="6">
    <source>
        <dbReference type="ARBA" id="ARBA00023015"/>
    </source>
</evidence>